<evidence type="ECO:0000256" key="1">
    <source>
        <dbReference type="ARBA" id="ARBA00004123"/>
    </source>
</evidence>
<feature type="domain" description="C2H2-type" evidence="11">
    <location>
        <begin position="272"/>
        <end position="295"/>
    </location>
</feature>
<dbReference type="Gene3D" id="3.30.160.60">
    <property type="entry name" value="Classic Zinc Finger"/>
    <property type="match status" value="2"/>
</dbReference>
<feature type="domain" description="C2H2-type" evidence="11">
    <location>
        <begin position="301"/>
        <end position="328"/>
    </location>
</feature>
<dbReference type="SUPFAM" id="SSF57667">
    <property type="entry name" value="beta-beta-alpha zinc fingers"/>
    <property type="match status" value="1"/>
</dbReference>
<evidence type="ECO:0000256" key="8">
    <source>
        <dbReference type="ARBA" id="ARBA00037948"/>
    </source>
</evidence>
<evidence type="ECO:0000256" key="10">
    <source>
        <dbReference type="SAM" id="MobiDB-lite"/>
    </source>
</evidence>
<dbReference type="EMBL" id="OW152841">
    <property type="protein sequence ID" value="CAH2062152.1"/>
    <property type="molecule type" value="Genomic_DNA"/>
</dbReference>
<protein>
    <recommendedName>
        <fullName evidence="11">C2H2-type domain-containing protein</fullName>
    </recommendedName>
</protein>
<evidence type="ECO:0000259" key="11">
    <source>
        <dbReference type="PROSITE" id="PS50157"/>
    </source>
</evidence>
<keyword evidence="3" id="KW-0677">Repeat</keyword>
<dbReference type="Proteomes" id="UP000837857">
    <property type="component" value="Chromosome 29"/>
</dbReference>
<keyword evidence="7" id="KW-0539">Nucleus</keyword>
<evidence type="ECO:0000256" key="6">
    <source>
        <dbReference type="ARBA" id="ARBA00023125"/>
    </source>
</evidence>
<dbReference type="InterPro" id="IPR013087">
    <property type="entry name" value="Znf_C2H2_type"/>
</dbReference>
<feature type="region of interest" description="Disordered" evidence="10">
    <location>
        <begin position="233"/>
        <end position="258"/>
    </location>
</feature>
<keyword evidence="5" id="KW-0862">Zinc</keyword>
<organism evidence="12 13">
    <name type="scientific">Iphiclides podalirius</name>
    <name type="common">scarce swallowtail</name>
    <dbReference type="NCBI Taxonomy" id="110791"/>
    <lineage>
        <taxon>Eukaryota</taxon>
        <taxon>Metazoa</taxon>
        <taxon>Ecdysozoa</taxon>
        <taxon>Arthropoda</taxon>
        <taxon>Hexapoda</taxon>
        <taxon>Insecta</taxon>
        <taxon>Pterygota</taxon>
        <taxon>Neoptera</taxon>
        <taxon>Endopterygota</taxon>
        <taxon>Lepidoptera</taxon>
        <taxon>Glossata</taxon>
        <taxon>Ditrysia</taxon>
        <taxon>Papilionoidea</taxon>
        <taxon>Papilionidae</taxon>
        <taxon>Papilioninae</taxon>
        <taxon>Iphiclides</taxon>
    </lineage>
</organism>
<sequence>MDVLWSKDRLHKIFSTDSLMVHANATGDCGAPSILACYLCGGDGSLRRLGGTYTCNGIEEKYDRMLQESFGVEVSRLDCMICDHCIHQLRNAHRFRNLVKAAFVKSTSERPLSNSTRTKPDRSLSKPDFGGSYMKKAEAPKHLKQKATIDNLQRRCELRRERKRLSNMHVETKKANVACTVCNQRYPMIVPFDGIKKFVCSRCKKNAETYGACKKCNLRLPLGSMQEHLKTHARAKPKCKSRLPTGPRALPSQSKTENLSRTQTYVKYPKRYHCSKCDKRYLVPQHLAHHISTAHGDALDCTCTVCGKDMKTRDKLDHHMHSHTGQHIYQCHVCMKVFKSQRNLQAHYMTHAK</sequence>
<keyword evidence="13" id="KW-1185">Reference proteome</keyword>
<feature type="region of interest" description="Disordered" evidence="10">
    <location>
        <begin position="109"/>
        <end position="131"/>
    </location>
</feature>
<proteinExistence type="inferred from homology"/>
<dbReference type="PANTHER" id="PTHR24388">
    <property type="entry name" value="ZINC FINGER PROTEIN"/>
    <property type="match status" value="1"/>
</dbReference>
<evidence type="ECO:0000256" key="5">
    <source>
        <dbReference type="ARBA" id="ARBA00022833"/>
    </source>
</evidence>
<dbReference type="PANTHER" id="PTHR24388:SF54">
    <property type="entry name" value="PROTEIN ESCARGOT"/>
    <property type="match status" value="1"/>
</dbReference>
<dbReference type="PROSITE" id="PS50157">
    <property type="entry name" value="ZINC_FINGER_C2H2_2"/>
    <property type="match status" value="3"/>
</dbReference>
<dbReference type="SMART" id="SM00355">
    <property type="entry name" value="ZnF_C2H2"/>
    <property type="match status" value="4"/>
</dbReference>
<evidence type="ECO:0000256" key="9">
    <source>
        <dbReference type="PROSITE-ProRule" id="PRU00042"/>
    </source>
</evidence>
<dbReference type="InterPro" id="IPR036236">
    <property type="entry name" value="Znf_C2H2_sf"/>
</dbReference>
<accession>A0ABN8IMW0</accession>
<evidence type="ECO:0000313" key="12">
    <source>
        <dbReference type="EMBL" id="CAH2062152.1"/>
    </source>
</evidence>
<comment type="similarity">
    <text evidence="8">Belongs to the snail C2H2-type zinc-finger protein family.</text>
</comment>
<gene>
    <name evidence="12" type="ORF">IPOD504_LOCUS11720</name>
</gene>
<evidence type="ECO:0000256" key="3">
    <source>
        <dbReference type="ARBA" id="ARBA00022737"/>
    </source>
</evidence>
<evidence type="ECO:0000256" key="7">
    <source>
        <dbReference type="ARBA" id="ARBA00023242"/>
    </source>
</evidence>
<dbReference type="PROSITE" id="PS00028">
    <property type="entry name" value="ZINC_FINGER_C2H2_1"/>
    <property type="match status" value="2"/>
</dbReference>
<feature type="domain" description="C2H2-type" evidence="11">
    <location>
        <begin position="329"/>
        <end position="353"/>
    </location>
</feature>
<keyword evidence="4 9" id="KW-0863">Zinc-finger</keyword>
<reference evidence="12" key="1">
    <citation type="submission" date="2022-03" db="EMBL/GenBank/DDBJ databases">
        <authorList>
            <person name="Martin H S."/>
        </authorList>
    </citation>
    <scope>NUCLEOTIDE SEQUENCE</scope>
</reference>
<keyword evidence="2" id="KW-0479">Metal-binding</keyword>
<comment type="subcellular location">
    <subcellularLocation>
        <location evidence="1">Nucleus</location>
    </subcellularLocation>
</comment>
<evidence type="ECO:0000256" key="4">
    <source>
        <dbReference type="ARBA" id="ARBA00022771"/>
    </source>
</evidence>
<dbReference type="InterPro" id="IPR050527">
    <property type="entry name" value="Snail/Krueppel_Znf"/>
</dbReference>
<name>A0ABN8IMW0_9NEOP</name>
<evidence type="ECO:0000256" key="2">
    <source>
        <dbReference type="ARBA" id="ARBA00022723"/>
    </source>
</evidence>
<keyword evidence="6" id="KW-0238">DNA-binding</keyword>
<evidence type="ECO:0000313" key="13">
    <source>
        <dbReference type="Proteomes" id="UP000837857"/>
    </source>
</evidence>
<feature type="non-terminal residue" evidence="12">
    <location>
        <position position="1"/>
    </location>
</feature>